<gene>
    <name evidence="1" type="ORF">BHU25_08220</name>
</gene>
<organism evidence="1 2">
    <name type="scientific">Pseudomonas vranovensis</name>
    <dbReference type="NCBI Taxonomy" id="321661"/>
    <lineage>
        <taxon>Bacteria</taxon>
        <taxon>Pseudomonadati</taxon>
        <taxon>Pseudomonadota</taxon>
        <taxon>Gammaproteobacteria</taxon>
        <taxon>Pseudomonadales</taxon>
        <taxon>Pseudomonadaceae</taxon>
        <taxon>Pseudomonas</taxon>
    </lineage>
</organism>
<evidence type="ECO:0000313" key="1">
    <source>
        <dbReference type="EMBL" id="ROL75385.1"/>
    </source>
</evidence>
<protein>
    <submittedName>
        <fullName evidence="1">Uncharacterized protein</fullName>
    </submittedName>
</protein>
<evidence type="ECO:0000313" key="2">
    <source>
        <dbReference type="Proteomes" id="UP000285286"/>
    </source>
</evidence>
<sequence length="204" mass="23489">MNSPGKGLPETFLQAAALRQHDRYPEDMDWQALVHAFFPDSVVGMAQSLSNITAAFYGLMLEQAGEMFGREHINRLSERMFYRLGRRMAARHMASNVLLERDARGLGRLVAAAIFTSSPEYRLEVLEFSPAQVRLRIKGADRYHRIARELGFEDALQWPVLREFFRGQGDGLGITEHYLLTMDLISLDDDSRCHYRLDIVRRQQ</sequence>
<proteinExistence type="predicted"/>
<dbReference type="RefSeq" id="WP_123565419.1">
    <property type="nucleotide sequence ID" value="NZ_MOAM01000015.1"/>
</dbReference>
<name>A0A423DTR7_9PSED</name>
<dbReference type="EMBL" id="MOAM01000015">
    <property type="protein sequence ID" value="ROL75385.1"/>
    <property type="molecule type" value="Genomic_DNA"/>
</dbReference>
<keyword evidence="2" id="KW-1185">Reference proteome</keyword>
<comment type="caution">
    <text evidence="1">The sequence shown here is derived from an EMBL/GenBank/DDBJ whole genome shotgun (WGS) entry which is preliminary data.</text>
</comment>
<reference evidence="1 2" key="1">
    <citation type="submission" date="2016-10" db="EMBL/GenBank/DDBJ databases">
        <title>Comparative genome analysis of multiple Pseudomonas spp. focuses on biocontrol and plant growth promoting traits.</title>
        <authorList>
            <person name="Tao X.-Y."/>
            <person name="Taylor C.G."/>
        </authorList>
    </citation>
    <scope>NUCLEOTIDE SEQUENCE [LARGE SCALE GENOMIC DNA]</scope>
    <source>
        <strain evidence="1 2">15D11</strain>
    </source>
</reference>
<dbReference type="Proteomes" id="UP000285286">
    <property type="component" value="Unassembled WGS sequence"/>
</dbReference>
<accession>A0A423DTR7</accession>
<dbReference type="AlphaFoldDB" id="A0A423DTR7"/>